<dbReference type="Pfam" id="PF02559">
    <property type="entry name" value="CarD_TRCF_RID"/>
    <property type="match status" value="1"/>
</dbReference>
<dbReference type="Gene3D" id="3.30.2060.10">
    <property type="entry name" value="Penicillin-binding protein 1b domain"/>
    <property type="match status" value="1"/>
</dbReference>
<keyword evidence="8 9" id="KW-0234">DNA repair</keyword>
<feature type="domain" description="Helicase ATP-binding" evidence="11">
    <location>
        <begin position="635"/>
        <end position="796"/>
    </location>
</feature>
<dbReference type="Pfam" id="PF00270">
    <property type="entry name" value="DEAD"/>
    <property type="match status" value="1"/>
</dbReference>
<reference evidence="13 14" key="1">
    <citation type="submission" date="2019-06" db="EMBL/GenBank/DDBJ databases">
        <title>Genomic Encyclopedia of Type Strains, Phase IV (KMG-V): Genome sequencing to study the core and pangenomes of soil and plant-associated prokaryotes.</title>
        <authorList>
            <person name="Whitman W."/>
        </authorList>
    </citation>
    <scope>NUCLEOTIDE SEQUENCE [LARGE SCALE GENOMIC DNA]</scope>
    <source>
        <strain evidence="13 14">BR 510</strain>
    </source>
</reference>
<dbReference type="SUPFAM" id="SSF52540">
    <property type="entry name" value="P-loop containing nucleoside triphosphate hydrolases"/>
    <property type="match status" value="3"/>
</dbReference>
<dbReference type="HAMAP" id="MF_00969">
    <property type="entry name" value="TRCF"/>
    <property type="match status" value="1"/>
</dbReference>
<dbReference type="SMART" id="SM00490">
    <property type="entry name" value="HELICc"/>
    <property type="match status" value="1"/>
</dbReference>
<feature type="compositionally biased region" description="Basic residues" evidence="10">
    <location>
        <begin position="55"/>
        <end position="68"/>
    </location>
</feature>
<dbReference type="InterPro" id="IPR041471">
    <property type="entry name" value="UvrB_inter"/>
</dbReference>
<dbReference type="Gene3D" id="2.40.10.170">
    <property type="match status" value="1"/>
</dbReference>
<dbReference type="Pfam" id="PF00271">
    <property type="entry name" value="Helicase_C"/>
    <property type="match status" value="1"/>
</dbReference>
<keyword evidence="3 9" id="KW-0227">DNA damage</keyword>
<dbReference type="InterPro" id="IPR005118">
    <property type="entry name" value="TRCF_C"/>
</dbReference>
<dbReference type="GO" id="GO:0006355">
    <property type="term" value="P:regulation of DNA-templated transcription"/>
    <property type="evidence" value="ECO:0007669"/>
    <property type="project" value="UniProtKB-UniRule"/>
</dbReference>
<protein>
    <recommendedName>
        <fullName evidence="9">Transcription-repair-coupling factor</fullName>
        <shortName evidence="9">TRCF</shortName>
        <ecNumber evidence="9">3.6.4.-</ecNumber>
    </recommendedName>
</protein>
<evidence type="ECO:0000256" key="10">
    <source>
        <dbReference type="SAM" id="MobiDB-lite"/>
    </source>
</evidence>
<dbReference type="GO" id="GO:0016787">
    <property type="term" value="F:hydrolase activity"/>
    <property type="evidence" value="ECO:0007669"/>
    <property type="project" value="UniProtKB-KW"/>
</dbReference>
<keyword evidence="5 13" id="KW-0347">Helicase</keyword>
<organism evidence="13 14">
    <name type="scientific">Bradyrhizobium stylosanthis</name>
    <dbReference type="NCBI Taxonomy" id="1803665"/>
    <lineage>
        <taxon>Bacteria</taxon>
        <taxon>Pseudomonadati</taxon>
        <taxon>Pseudomonadota</taxon>
        <taxon>Alphaproteobacteria</taxon>
        <taxon>Hyphomicrobiales</taxon>
        <taxon>Nitrobacteraceae</taxon>
        <taxon>Bradyrhizobium</taxon>
    </lineage>
</organism>
<dbReference type="SMART" id="SM01058">
    <property type="entry name" value="CarD_TRCF"/>
    <property type="match status" value="1"/>
</dbReference>
<dbReference type="Gene3D" id="3.40.50.300">
    <property type="entry name" value="P-loop containing nucleotide triphosphate hydrolases"/>
    <property type="match status" value="2"/>
</dbReference>
<accession>A0A560DIK9</accession>
<feature type="compositionally biased region" description="Basic residues" evidence="10">
    <location>
        <begin position="77"/>
        <end position="91"/>
    </location>
</feature>
<gene>
    <name evidence="9" type="primary">mfd</name>
    <name evidence="13" type="ORF">FBZ96_1069</name>
</gene>
<evidence type="ECO:0000259" key="11">
    <source>
        <dbReference type="PROSITE" id="PS51192"/>
    </source>
</evidence>
<dbReference type="Gene3D" id="3.40.50.11180">
    <property type="match status" value="1"/>
</dbReference>
<evidence type="ECO:0000256" key="5">
    <source>
        <dbReference type="ARBA" id="ARBA00022806"/>
    </source>
</evidence>
<evidence type="ECO:0000256" key="7">
    <source>
        <dbReference type="ARBA" id="ARBA00023125"/>
    </source>
</evidence>
<dbReference type="Gene3D" id="3.90.1150.50">
    <property type="entry name" value="Transcription-repair-coupling factor, D7 domain"/>
    <property type="match status" value="1"/>
</dbReference>
<evidence type="ECO:0000313" key="13">
    <source>
        <dbReference type="EMBL" id="TWA96958.1"/>
    </source>
</evidence>
<dbReference type="GO" id="GO:0003684">
    <property type="term" value="F:damaged DNA binding"/>
    <property type="evidence" value="ECO:0007669"/>
    <property type="project" value="InterPro"/>
</dbReference>
<keyword evidence="2 9" id="KW-0547">Nucleotide-binding</keyword>
<dbReference type="Pfam" id="PF17757">
    <property type="entry name" value="UvrB_inter"/>
    <property type="match status" value="1"/>
</dbReference>
<dbReference type="InterPro" id="IPR027417">
    <property type="entry name" value="P-loop_NTPase"/>
</dbReference>
<dbReference type="AlphaFoldDB" id="A0A560DIK9"/>
<dbReference type="InterPro" id="IPR036101">
    <property type="entry name" value="CarD-like/TRCF_RID_sf"/>
</dbReference>
<dbReference type="SMART" id="SM00982">
    <property type="entry name" value="TRCF"/>
    <property type="match status" value="1"/>
</dbReference>
<comment type="similarity">
    <text evidence="9">In the C-terminal section; belongs to the helicase family. RecG subfamily.</text>
</comment>
<evidence type="ECO:0000259" key="12">
    <source>
        <dbReference type="PROSITE" id="PS51194"/>
    </source>
</evidence>
<evidence type="ECO:0000256" key="9">
    <source>
        <dbReference type="HAMAP-Rule" id="MF_00969"/>
    </source>
</evidence>
<dbReference type="InterPro" id="IPR004576">
    <property type="entry name" value="Mfd"/>
</dbReference>
<dbReference type="InterPro" id="IPR037235">
    <property type="entry name" value="TRCF-like_C_D7"/>
</dbReference>
<dbReference type="InterPro" id="IPR047112">
    <property type="entry name" value="RecG/Mfd"/>
</dbReference>
<keyword evidence="14" id="KW-1185">Reference proteome</keyword>
<dbReference type="SUPFAM" id="SSF143517">
    <property type="entry name" value="TRCF domain-like"/>
    <property type="match status" value="1"/>
</dbReference>
<dbReference type="SUPFAM" id="SSF141259">
    <property type="entry name" value="CarD-like"/>
    <property type="match status" value="1"/>
</dbReference>
<dbReference type="PROSITE" id="PS51194">
    <property type="entry name" value="HELICASE_CTER"/>
    <property type="match status" value="1"/>
</dbReference>
<evidence type="ECO:0000256" key="2">
    <source>
        <dbReference type="ARBA" id="ARBA00022741"/>
    </source>
</evidence>
<evidence type="ECO:0000256" key="6">
    <source>
        <dbReference type="ARBA" id="ARBA00022840"/>
    </source>
</evidence>
<dbReference type="EMBL" id="VITK01000006">
    <property type="protein sequence ID" value="TWA96958.1"/>
    <property type="molecule type" value="Genomic_DNA"/>
</dbReference>
<dbReference type="GO" id="GO:0005737">
    <property type="term" value="C:cytoplasm"/>
    <property type="evidence" value="ECO:0007669"/>
    <property type="project" value="UniProtKB-SubCell"/>
</dbReference>
<comment type="function">
    <text evidence="9">Couples transcription and DNA repair by recognizing RNA polymerase (RNAP) stalled at DNA lesions. Mediates ATP-dependent release of RNAP and its truncated transcript from the DNA, and recruitment of nucleotide excision repair machinery to the damaged site.</text>
</comment>
<evidence type="ECO:0000313" key="14">
    <source>
        <dbReference type="Proteomes" id="UP000319949"/>
    </source>
</evidence>
<dbReference type="CDD" id="cd17991">
    <property type="entry name" value="DEXHc_TRCF"/>
    <property type="match status" value="1"/>
</dbReference>
<dbReference type="GO" id="GO:0003678">
    <property type="term" value="F:DNA helicase activity"/>
    <property type="evidence" value="ECO:0007669"/>
    <property type="project" value="TreeGrafter"/>
</dbReference>
<name>A0A560DIK9_9BRAD</name>
<keyword evidence="1 9" id="KW-0963">Cytoplasm</keyword>
<dbReference type="STRING" id="1803665.GCA_001641335_01264"/>
<keyword evidence="4 9" id="KW-0378">Hydrolase</keyword>
<evidence type="ECO:0000256" key="1">
    <source>
        <dbReference type="ARBA" id="ARBA00022490"/>
    </source>
</evidence>
<keyword evidence="6 9" id="KW-0067">ATP-binding</keyword>
<feature type="domain" description="Helicase C-terminal" evidence="12">
    <location>
        <begin position="817"/>
        <end position="968"/>
    </location>
</feature>
<dbReference type="PROSITE" id="PS51192">
    <property type="entry name" value="HELICASE_ATP_BIND_1"/>
    <property type="match status" value="1"/>
</dbReference>
<comment type="similarity">
    <text evidence="9">In the N-terminal section; belongs to the UvrB family.</text>
</comment>
<keyword evidence="7 9" id="KW-0238">DNA-binding</keyword>
<dbReference type="Proteomes" id="UP000319949">
    <property type="component" value="Unassembled WGS sequence"/>
</dbReference>
<dbReference type="InterPro" id="IPR001650">
    <property type="entry name" value="Helicase_C-like"/>
</dbReference>
<feature type="region of interest" description="Disordered" evidence="10">
    <location>
        <begin position="55"/>
        <end position="105"/>
    </location>
</feature>
<proteinExistence type="inferred from homology"/>
<dbReference type="GO" id="GO:0005524">
    <property type="term" value="F:ATP binding"/>
    <property type="evidence" value="ECO:0007669"/>
    <property type="project" value="UniProtKB-UniRule"/>
</dbReference>
<dbReference type="PANTHER" id="PTHR47964">
    <property type="entry name" value="ATP-DEPENDENT DNA HELICASE HOMOLOG RECG, CHLOROPLASTIC"/>
    <property type="match status" value="1"/>
</dbReference>
<dbReference type="SMART" id="SM00487">
    <property type="entry name" value="DEXDc"/>
    <property type="match status" value="1"/>
</dbReference>
<dbReference type="EC" id="3.6.4.-" evidence="9"/>
<evidence type="ECO:0000256" key="4">
    <source>
        <dbReference type="ARBA" id="ARBA00022801"/>
    </source>
</evidence>
<dbReference type="InterPro" id="IPR003711">
    <property type="entry name" value="CarD-like/TRCF_RID"/>
</dbReference>
<evidence type="ECO:0000256" key="3">
    <source>
        <dbReference type="ARBA" id="ARBA00022763"/>
    </source>
</evidence>
<dbReference type="Pfam" id="PF03461">
    <property type="entry name" value="TRCF"/>
    <property type="match status" value="1"/>
</dbReference>
<dbReference type="GO" id="GO:0000716">
    <property type="term" value="P:transcription-coupled nucleotide-excision repair, DNA damage recognition"/>
    <property type="evidence" value="ECO:0007669"/>
    <property type="project" value="UniProtKB-UniRule"/>
</dbReference>
<comment type="caution">
    <text evidence="13">The sequence shown here is derived from an EMBL/GenBank/DDBJ whole genome shotgun (WGS) entry which is preliminary data.</text>
</comment>
<comment type="subcellular location">
    <subcellularLocation>
        <location evidence="9">Cytoplasm</location>
    </subcellularLocation>
</comment>
<dbReference type="PANTHER" id="PTHR47964:SF1">
    <property type="entry name" value="ATP-DEPENDENT DNA HELICASE HOMOLOG RECG, CHLOROPLASTIC"/>
    <property type="match status" value="1"/>
</dbReference>
<evidence type="ECO:0000256" key="8">
    <source>
        <dbReference type="ARBA" id="ARBA00023204"/>
    </source>
</evidence>
<sequence>MVARNVAARRAFARQIPYGWRRVAESNEAGARVQLVAVDDQKRIHVRLAKKARAAKALPKKALPKTRSSKTTLSKARSLKTKASSKTKASPRKSEGAQRATISSSSPLGSMALHLLAQWKQSGPSGIVFLAENESRAERLGSVIHALDPSCEVLVFPRLNTLPFDQLEPSHELAGRRASVLRRLAKSKKPVFLVSTAEAVMERLPPPASLLRLSISLKVGGAFSERDLETRLESLGYDLDDEPDYPGGALFHGQTFEIFPAGALGPFRIEHSNRAIDRIVAFDPKEHEIIFETKELLVDPMSERLGLSGKGGKRATLFDYCGRAKWIVDAGVPSHADVWFDTIEEAAPRAEREREYLGRRDWKQLSRGMKVLPRTAPFQAIPEFSKLTSTRKALRAFVEETRRAGSRLILVAAQEDDLRVMERMSGVKAQRSEDWDEACRGGSGEAALLADLDAGFVVPGKKPIVVVTASDVLGSRAHHAQPMARAWSAAFDHADVPEQGTVVVHLQRGLAVLDGLQTVNTGGGAMREMIRLKFAGDNAVLVPPTDLALMWPYAAELGKLALDKADGSTWWGRRSEAEREIQIAGKVLAKHISQRRRRRGEKLVPPGSAYEKFVARFPYFTTIDQARAIGDVLDDLASGHPMDRVVCGDVGFGKTEVALRAAAAVVLSGKQVAIAVPTTVLARQHVATFQKRFAPFGIEVGNLSRATSGAQLRETREGLRSGRIKVVIGTQALTAKDVKFDDLGLVIIDEEQHFGAAEKARLAGLARNVHVLMMSATPIPRTLAAGLAGFRDLSVIASPPVHRLPVATRIAPLSDAAIASALLREQRRHGQSFLICPRIQDLDPMLARVQAVAPDLRIVCLHGRLAADEIDDRMMSFVEGRADVLLATNIVESGLDIPRANTIVVCWPEKFGLAQLHQLRGRVGRGGIRAFAHLLTETQSGQSEKRLAVLEEFSRPGAGFAISERDLDLRGAGDLFSEEQSGHVQVFGPVLYSHLLKMASEKADDERAAVWVPDLNLPVGDMLPETYVQSEPVRLELYARAARCSNEDDLDDLEEETSRRFGPLPKVARDFFAAARLRIECKRRGIIRLDVGPGAVAATFLPGRLRKSRGKSLQRDGDRVVYHSQTRDAPFETVEELFELLDEG</sequence>
<dbReference type="InterPro" id="IPR011545">
    <property type="entry name" value="DEAD/DEAH_box_helicase_dom"/>
</dbReference>
<dbReference type="InterPro" id="IPR014001">
    <property type="entry name" value="Helicase_ATP-bd"/>
</dbReference>